<feature type="region of interest" description="Disordered" evidence="4">
    <location>
        <begin position="268"/>
        <end position="297"/>
    </location>
</feature>
<feature type="compositionally biased region" description="Pro residues" evidence="4">
    <location>
        <begin position="831"/>
        <end position="843"/>
    </location>
</feature>
<evidence type="ECO:0000313" key="7">
    <source>
        <dbReference type="Proteomes" id="UP001214603"/>
    </source>
</evidence>
<gene>
    <name evidence="6" type="primary">SWI6</name>
    <name evidence="6" type="ORF">MOBT1_003006</name>
</gene>
<evidence type="ECO:0000313" key="6">
    <source>
        <dbReference type="EMBL" id="WFD04300.1"/>
    </source>
</evidence>
<sequence>MLPRPGSPSGAPPARDLYAGMPPRPPHPMNMAPRRPIRPMDAGAVPYAYYGSDARPPPAAGAPAPHTGAGAPHTGAPAPHTGAPAPVAAPVPAPPSPSHTRPPPPPAPMPRPTAPALAPAPPAYVGGGAPYGAPRVPRPDSSVPVAAQSGPTPTVYLATYSSVPVYEITVRGIALMRRRSDGYLNATQILKIAGIEKARRTRILEREILTGEHDKVQGGYGTFQGTWIPLYRAQELAMNYSVYHLIRPLLDFDPSATRAPAALYVAKKRAPPSDVPGAHPSPGARHAPLQPRFLTLRPPPSAPLLAGGLARAAPASPKRARFGESPIRDLNVLSNAPLGAAAHPGASSPGASEPRFADKAHAPNLGDERERRTREVLTGLFVDDAPADAPLGDARAELQALLAELGAPDAPARARGGASPLDLVIDDHGHTALHWASALCRLRLVRMLTALPPPQGANPYLGNYAGETALHRSVLVTNAYEQSQFAELLALLSGSLQTRDARKRTVLHHIALVAGLKGRAAPAKYYLACVLAKLGAHAPLLDAQDDEGETALSIAARLGNTHMIQMLLEAGARKDLPNYLGITPLDWGITGLAESPRHPVATELGSLRPADVVKSLTRPPAGPVQKSDDVRRKLTHTLDELQSLFERETHGKQHAIETTQAHLQTATRELAARRRHIAAAQHAVAQREEARQKAHNLGRALRALADAPPPDAPPLDAPLAEADALLAAPAAADDDAACAAALVRLRWFLDQTHAASRALQAAIDDTQRAARAQHAKYHQIVAICAHVPPDKVDGMLDELLAAVESIGAETDLAAVSGFLQKVGRAASAPAQPAPAQPAPPCPPALRQAPGLDPRRSRLVVDRGARMHPDTELAQFRARWQQEVAQRRAEALRGTPAAQPADAPRDAPPADAPSADAPDDVPDAPADGAAPDRLARILDTLVPAHEAAAADAALDIRMRALDVGDGADGRADDSRADDSRADGSRTDGSRADDGARAAARAATPEIPTPDAEAPPDGGPPAPRPIRTVHELHAADEERPIPAARLPDEVWLCVFLHAVAPVPAPPPSPRMGEHTVYRPPAQPWRVWTGPDYVTLEACARACWKFRLLTAHARLWRAVAHATYVWPQVPPAVRVAALRAERAASWRDLFVYQPRVRQHGTYIASCQYTQQGLSEENVWVRVLHVVEFYRYLRFFPNGQCLSMLTTDTPADVVHQLVPGLRAKGLAAGRWRLLPGAADATVVVEDLHDATLPGYRFQMTLHLHASPGRWHKLDLIEHASLNLHTGEVLPFPRQKHLRPFYFSRVRGYGV</sequence>
<feature type="region of interest" description="Disordered" evidence="4">
    <location>
        <begin position="963"/>
        <end position="1024"/>
    </location>
</feature>
<feature type="region of interest" description="Disordered" evidence="4">
    <location>
        <begin position="828"/>
        <end position="853"/>
    </location>
</feature>
<dbReference type="InterPro" id="IPR045464">
    <property type="entry name" value="Hrt3/FBXO9_C"/>
</dbReference>
<feature type="repeat" description="ANK" evidence="3">
    <location>
        <begin position="547"/>
        <end position="579"/>
    </location>
</feature>
<dbReference type="Gene3D" id="3.10.260.10">
    <property type="entry name" value="Transcription regulator HTH, APSES-type DNA-binding domain"/>
    <property type="match status" value="1"/>
</dbReference>
<dbReference type="InterPro" id="IPR002110">
    <property type="entry name" value="Ankyrin_rpt"/>
</dbReference>
<protein>
    <submittedName>
        <fullName evidence="6">Transcriptional regulator swi6</fullName>
    </submittedName>
</protein>
<reference evidence="6" key="1">
    <citation type="submission" date="2023-03" db="EMBL/GenBank/DDBJ databases">
        <title>Mating type loci evolution in Malassezia.</title>
        <authorList>
            <person name="Coelho M.A."/>
        </authorList>
    </citation>
    <scope>NUCLEOTIDE SEQUENCE</scope>
    <source>
        <strain evidence="6">CBS 7876</strain>
    </source>
</reference>
<feature type="compositionally biased region" description="Low complexity" evidence="4">
    <location>
        <begin position="338"/>
        <end position="352"/>
    </location>
</feature>
<dbReference type="PROSITE" id="PS51299">
    <property type="entry name" value="HTH_APSES"/>
    <property type="match status" value="1"/>
</dbReference>
<dbReference type="InterPro" id="IPR036887">
    <property type="entry name" value="HTH_APSES_sf"/>
</dbReference>
<dbReference type="Proteomes" id="UP001214603">
    <property type="component" value="Chromosome 8"/>
</dbReference>
<dbReference type="SUPFAM" id="SSF48403">
    <property type="entry name" value="Ankyrin repeat"/>
    <property type="match status" value="1"/>
</dbReference>
<dbReference type="GO" id="GO:0001228">
    <property type="term" value="F:DNA-binding transcription activator activity, RNA polymerase II-specific"/>
    <property type="evidence" value="ECO:0007669"/>
    <property type="project" value="UniProtKB-ARBA"/>
</dbReference>
<evidence type="ECO:0000256" key="1">
    <source>
        <dbReference type="ARBA" id="ARBA00022737"/>
    </source>
</evidence>
<dbReference type="GO" id="GO:0033309">
    <property type="term" value="C:SBF transcription complex"/>
    <property type="evidence" value="ECO:0007669"/>
    <property type="project" value="TreeGrafter"/>
</dbReference>
<keyword evidence="2 3" id="KW-0040">ANK repeat</keyword>
<dbReference type="PANTHER" id="PTHR43828:SF3">
    <property type="entry name" value="CHROMO DOMAIN-CONTAINING PROTEIN"/>
    <property type="match status" value="1"/>
</dbReference>
<feature type="region of interest" description="Disordered" evidence="4">
    <location>
        <begin position="338"/>
        <end position="371"/>
    </location>
</feature>
<feature type="compositionally biased region" description="Basic and acidic residues" evidence="4">
    <location>
        <begin position="355"/>
        <end position="371"/>
    </location>
</feature>
<feature type="region of interest" description="Disordered" evidence="4">
    <location>
        <begin position="1"/>
        <end position="123"/>
    </location>
</feature>
<feature type="region of interest" description="Disordered" evidence="4">
    <location>
        <begin position="305"/>
        <end position="324"/>
    </location>
</feature>
<dbReference type="SMART" id="SM00248">
    <property type="entry name" value="ANK"/>
    <property type="match status" value="2"/>
</dbReference>
<dbReference type="PANTHER" id="PTHR43828">
    <property type="entry name" value="ASPARAGINASE"/>
    <property type="match status" value="1"/>
</dbReference>
<accession>A0AAF0E3E0</accession>
<feature type="compositionally biased region" description="Low complexity" evidence="4">
    <location>
        <begin position="61"/>
        <end position="86"/>
    </location>
</feature>
<dbReference type="InterPro" id="IPR051642">
    <property type="entry name" value="SWI6-like"/>
</dbReference>
<dbReference type="PROSITE" id="PS50088">
    <property type="entry name" value="ANK_REPEAT"/>
    <property type="match status" value="1"/>
</dbReference>
<dbReference type="GO" id="GO:0030907">
    <property type="term" value="C:MBF transcription complex"/>
    <property type="evidence" value="ECO:0007669"/>
    <property type="project" value="TreeGrafter"/>
</dbReference>
<feature type="compositionally biased region" description="Pro residues" evidence="4">
    <location>
        <begin position="87"/>
        <end position="122"/>
    </location>
</feature>
<feature type="region of interest" description="Disordered" evidence="4">
    <location>
        <begin position="884"/>
        <end position="928"/>
    </location>
</feature>
<feature type="domain" description="HTH APSES-type" evidence="5">
    <location>
        <begin position="155"/>
        <end position="261"/>
    </location>
</feature>
<dbReference type="EMBL" id="CP119941">
    <property type="protein sequence ID" value="WFD04300.1"/>
    <property type="molecule type" value="Genomic_DNA"/>
</dbReference>
<dbReference type="InterPro" id="IPR018004">
    <property type="entry name" value="KilA/APSES_HTH"/>
</dbReference>
<evidence type="ECO:0000256" key="3">
    <source>
        <dbReference type="PROSITE-ProRule" id="PRU00023"/>
    </source>
</evidence>
<keyword evidence="1" id="KW-0677">Repeat</keyword>
<evidence type="ECO:0000256" key="4">
    <source>
        <dbReference type="SAM" id="MobiDB-lite"/>
    </source>
</evidence>
<dbReference type="PROSITE" id="PS50297">
    <property type="entry name" value="ANK_REP_REGION"/>
    <property type="match status" value="1"/>
</dbReference>
<evidence type="ECO:0000259" key="5">
    <source>
        <dbReference type="PROSITE" id="PS51299"/>
    </source>
</evidence>
<dbReference type="SMART" id="SM01252">
    <property type="entry name" value="KilA-N"/>
    <property type="match status" value="1"/>
</dbReference>
<feature type="compositionally biased region" description="Low complexity" evidence="4">
    <location>
        <begin position="1"/>
        <end position="15"/>
    </location>
</feature>
<dbReference type="InterPro" id="IPR003163">
    <property type="entry name" value="Tscrpt_reg_HTH_APSES-type"/>
</dbReference>
<dbReference type="InterPro" id="IPR036770">
    <property type="entry name" value="Ankyrin_rpt-contain_sf"/>
</dbReference>
<organism evidence="6 7">
    <name type="scientific">Malassezia obtusa</name>
    <dbReference type="NCBI Taxonomy" id="76774"/>
    <lineage>
        <taxon>Eukaryota</taxon>
        <taxon>Fungi</taxon>
        <taxon>Dikarya</taxon>
        <taxon>Basidiomycota</taxon>
        <taxon>Ustilaginomycotina</taxon>
        <taxon>Malasseziomycetes</taxon>
        <taxon>Malasseziales</taxon>
        <taxon>Malasseziaceae</taxon>
        <taxon>Malassezia</taxon>
    </lineage>
</organism>
<dbReference type="Pfam" id="PF04383">
    <property type="entry name" value="KilA-N"/>
    <property type="match status" value="1"/>
</dbReference>
<dbReference type="Gene3D" id="1.25.40.20">
    <property type="entry name" value="Ankyrin repeat-containing domain"/>
    <property type="match status" value="1"/>
</dbReference>
<evidence type="ECO:0000256" key="2">
    <source>
        <dbReference type="ARBA" id="ARBA00023043"/>
    </source>
</evidence>
<name>A0AAF0E3E0_9BASI</name>
<dbReference type="GO" id="GO:0003677">
    <property type="term" value="F:DNA binding"/>
    <property type="evidence" value="ECO:0007669"/>
    <property type="project" value="InterPro"/>
</dbReference>
<dbReference type="SUPFAM" id="SSF54616">
    <property type="entry name" value="DNA-binding domain of Mlu1-box binding protein MBP1"/>
    <property type="match status" value="1"/>
</dbReference>
<dbReference type="Pfam" id="PF00023">
    <property type="entry name" value="Ank"/>
    <property type="match status" value="1"/>
</dbReference>
<feature type="compositionally biased region" description="Low complexity" evidence="4">
    <location>
        <begin position="995"/>
        <end position="1014"/>
    </location>
</feature>
<feature type="compositionally biased region" description="Low complexity" evidence="4">
    <location>
        <begin position="305"/>
        <end position="317"/>
    </location>
</feature>
<dbReference type="FunFam" id="3.10.260.10:FF:000001">
    <property type="entry name" value="APSES transcription factor (MbpA)"/>
    <property type="match status" value="1"/>
</dbReference>
<proteinExistence type="predicted"/>
<feature type="compositionally biased region" description="Basic and acidic residues" evidence="4">
    <location>
        <begin position="963"/>
        <end position="994"/>
    </location>
</feature>
<dbReference type="Pfam" id="PF19270">
    <property type="entry name" value="FBO_C"/>
    <property type="match status" value="1"/>
</dbReference>
<keyword evidence="7" id="KW-1185">Reference proteome</keyword>